<accession>A0ABT7PM07</accession>
<evidence type="ECO:0008006" key="3">
    <source>
        <dbReference type="Google" id="ProtNLM"/>
    </source>
</evidence>
<sequence length="1072" mass="117012">MNWISANLRNYFLALVTLILCAYGYDEASRRLLAVPEIEIVKPKPPTKDASLREELVDLFPPDAWELGDCKRIITGRGTLLFKDWQQIADDEWKLEPLTIVIGRGLASDDAPAPIVLKAPDGAEVRFSRGVDLTGTANKSAPPIKMGRMIGKVTIWRAGNVETHQALHVETSDVRIDKEKVWTTEAIDMTLGTAKLRGSDLTIQLAVSATAATSVDTPSTLLDQMNLVYLDELTIPLDDPNSVLTADASQKLGGIISVTCNNRVRYDFSNDSLTLYDRVAITRRVQDQVLDRIDCDVVNLVLRDPANRTMVRQGPLDWIDKIIAEGHPAVVNLGSQQFLLQAERIDFDAINGLLRTESSEGVRLVRQNLSAHLRNLTYQYSPQYPKELGVIDVVGSGKVQISDPEIAVKNLTWMDSFKLEPIATANIDDIRAGHVEPRFRLEINGNVRAELADDGIAKADQIAGELIAAKQVASPSGTDGEANVATSKAKMTLVPEVFHAMRSVSIDTNQIAVATEQLSLYFERAADLGKQVAKQVVPTSPLVAAVRQPHAASPIVGAKGSLGNLVGFAQPNTADGSLHRPVARPRPEISGEMISAQLLITNDGIEPKDVSINGGVHLKHQIQSADSSLPVEMLGQTMRLIRGGVSQSTGRDILQLGSGPEAPARLIMDDGFFVGPTIKVWPSENRIEVDGAGELKVPTSVLKRDQQPTDSKVSLAGNRTVDRAQPANLGGQGNGDRTAMSNIQWTSNPHCRWGQALTFDGSQAVLSGGVQIDAAMINQGEPWSQRMSGQQMMIALSSPIELLDKETMKSAELQQISLYESQQEAVVVRAEQRDVYNQMQAIHVITSRQLDFLPADQGRIVGTGPGWYRGWMMTDSKSSILSPDVTKTEHLGNQVLQGTHLTYRDAIECDLKSESVAFGGGVRAGIRKVNRWDEVVDVNEMSRLAVGEMTLDCHRLAFGISPGYPKHLRKIPGAKTPWELVADGGVVARSNLEQKGLFELTANRASYQSEKSWLIVEGSPSRSAFVNQTRPDGTQGLRLNSPKIAVNLETYESQTVIQDAQVRNIPLPKRGR</sequence>
<gene>
    <name evidence="1" type="ORF">QTN89_17875</name>
</gene>
<protein>
    <recommendedName>
        <fullName evidence="3">Organic solvent tolerance-like N-terminal domain-containing protein</fullName>
    </recommendedName>
</protein>
<proteinExistence type="predicted"/>
<evidence type="ECO:0000313" key="1">
    <source>
        <dbReference type="EMBL" id="MDM4017321.1"/>
    </source>
</evidence>
<evidence type="ECO:0000313" key="2">
    <source>
        <dbReference type="Proteomes" id="UP001239462"/>
    </source>
</evidence>
<dbReference type="RefSeq" id="WP_289164777.1">
    <property type="nucleotide sequence ID" value="NZ_JASZZN010000013.1"/>
</dbReference>
<comment type="caution">
    <text evidence="1">The sequence shown here is derived from an EMBL/GenBank/DDBJ whole genome shotgun (WGS) entry which is preliminary data.</text>
</comment>
<dbReference type="Proteomes" id="UP001239462">
    <property type="component" value="Unassembled WGS sequence"/>
</dbReference>
<name>A0ABT7PM07_9BACT</name>
<reference evidence="1 2" key="1">
    <citation type="submission" date="2023-06" db="EMBL/GenBank/DDBJ databases">
        <title>Roseiconus lacunae JC819 isolated from Gulf of Mannar region, Tamil Nadu.</title>
        <authorList>
            <person name="Pk S."/>
            <person name="Ch S."/>
            <person name="Ch V.R."/>
        </authorList>
    </citation>
    <scope>NUCLEOTIDE SEQUENCE [LARGE SCALE GENOMIC DNA]</scope>
    <source>
        <strain evidence="1 2">JC819</strain>
    </source>
</reference>
<organism evidence="1 2">
    <name type="scientific">Roseiconus lacunae</name>
    <dbReference type="NCBI Taxonomy" id="2605694"/>
    <lineage>
        <taxon>Bacteria</taxon>
        <taxon>Pseudomonadati</taxon>
        <taxon>Planctomycetota</taxon>
        <taxon>Planctomycetia</taxon>
        <taxon>Pirellulales</taxon>
        <taxon>Pirellulaceae</taxon>
        <taxon>Roseiconus</taxon>
    </lineage>
</organism>
<dbReference type="EMBL" id="JASZZN010000013">
    <property type="protein sequence ID" value="MDM4017321.1"/>
    <property type="molecule type" value="Genomic_DNA"/>
</dbReference>
<keyword evidence="2" id="KW-1185">Reference proteome</keyword>